<dbReference type="STRING" id="583355.Caka_1759"/>
<reference evidence="2 3" key="1">
    <citation type="journal article" date="2010" name="Stand. Genomic Sci.">
        <title>Complete genome sequence of Coraliomargarita akajimensis type strain (04OKA010-24).</title>
        <authorList>
            <person name="Mavromatis K."/>
            <person name="Abt B."/>
            <person name="Brambilla E."/>
            <person name="Lapidus A."/>
            <person name="Copeland A."/>
            <person name="Deshpande S."/>
            <person name="Nolan M."/>
            <person name="Lucas S."/>
            <person name="Tice H."/>
            <person name="Cheng J.F."/>
            <person name="Han C."/>
            <person name="Detter J.C."/>
            <person name="Woyke T."/>
            <person name="Goodwin L."/>
            <person name="Pitluck S."/>
            <person name="Held B."/>
            <person name="Brettin T."/>
            <person name="Tapia R."/>
            <person name="Ivanova N."/>
            <person name="Mikhailova N."/>
            <person name="Pati A."/>
            <person name="Liolios K."/>
            <person name="Chen A."/>
            <person name="Palaniappan K."/>
            <person name="Land M."/>
            <person name="Hauser L."/>
            <person name="Chang Y.J."/>
            <person name="Jeffries C.D."/>
            <person name="Rohde M."/>
            <person name="Goker M."/>
            <person name="Bristow J."/>
            <person name="Eisen J.A."/>
            <person name="Markowitz V."/>
            <person name="Hugenholtz P."/>
            <person name="Klenk H.P."/>
            <person name="Kyrpides N.C."/>
        </authorList>
    </citation>
    <scope>NUCLEOTIDE SEQUENCE [LARGE SCALE GENOMIC DNA]</scope>
    <source>
        <strain evidence="3">DSM 45221 / IAM 15411 / JCM 23193 / KCTC 12865</strain>
    </source>
</reference>
<dbReference type="HOGENOM" id="CLU_1249570_0_0_0"/>
<dbReference type="eggNOG" id="ENOG5030PIK">
    <property type="taxonomic scope" value="Bacteria"/>
</dbReference>
<feature type="signal peptide" evidence="1">
    <location>
        <begin position="1"/>
        <end position="24"/>
    </location>
</feature>
<dbReference type="OrthoDB" id="188826at2"/>
<organism evidence="2 3">
    <name type="scientific">Coraliomargarita akajimensis (strain DSM 45221 / IAM 15411 / JCM 23193 / KCTC 12865 / 04OKA010-24)</name>
    <dbReference type="NCBI Taxonomy" id="583355"/>
    <lineage>
        <taxon>Bacteria</taxon>
        <taxon>Pseudomonadati</taxon>
        <taxon>Verrucomicrobiota</taxon>
        <taxon>Opitutia</taxon>
        <taxon>Puniceicoccales</taxon>
        <taxon>Coraliomargaritaceae</taxon>
        <taxon>Coraliomargarita</taxon>
    </lineage>
</organism>
<dbReference type="Proteomes" id="UP000000925">
    <property type="component" value="Chromosome"/>
</dbReference>
<gene>
    <name evidence="2" type="ordered locus">Caka_1759</name>
</gene>
<dbReference type="EMBL" id="CP001998">
    <property type="protein sequence ID" value="ADE54778.1"/>
    <property type="molecule type" value="Genomic_DNA"/>
</dbReference>
<evidence type="ECO:0008006" key="4">
    <source>
        <dbReference type="Google" id="ProtNLM"/>
    </source>
</evidence>
<evidence type="ECO:0000256" key="1">
    <source>
        <dbReference type="SAM" id="SignalP"/>
    </source>
</evidence>
<sequence length="210" mass="23243">MKYPIRFILPVLLAGLLSSLIPHSGDARIGESQQALERRLLSSGAIIYRNDAVEANRQKGALYMKYAEYLPDSAVIRLYFKTADGRRPKSSDQETKTMTAGWDLHVIYVRGVSVLEFYKRSQALSSYEFNQLLALQTGGTYWTKVNSKEAPEDEPPSAVGYDMATNDGKIRGKKMGGNGLIFVDAEFDAGLARAYETAQQEDAPTSVNGF</sequence>
<keyword evidence="1" id="KW-0732">Signal</keyword>
<keyword evidence="3" id="KW-1185">Reference proteome</keyword>
<dbReference type="AlphaFoldDB" id="D5EK29"/>
<feature type="chain" id="PRO_5003070737" description="Lipoprotein" evidence="1">
    <location>
        <begin position="25"/>
        <end position="210"/>
    </location>
</feature>
<evidence type="ECO:0000313" key="2">
    <source>
        <dbReference type="EMBL" id="ADE54778.1"/>
    </source>
</evidence>
<proteinExistence type="predicted"/>
<dbReference type="KEGG" id="caa:Caka_1759"/>
<dbReference type="RefSeq" id="WP_013043500.1">
    <property type="nucleotide sequence ID" value="NC_014008.1"/>
</dbReference>
<name>D5EK29_CORAD</name>
<protein>
    <recommendedName>
        <fullName evidence="4">Lipoprotein</fullName>
    </recommendedName>
</protein>
<evidence type="ECO:0000313" key="3">
    <source>
        <dbReference type="Proteomes" id="UP000000925"/>
    </source>
</evidence>
<accession>D5EK29</accession>